<comment type="caution">
    <text evidence="3">The sequence shown here is derived from an EMBL/GenBank/DDBJ whole genome shotgun (WGS) entry which is preliminary data.</text>
</comment>
<reference evidence="3 4" key="1">
    <citation type="journal article" date="2020" name="J. Phycol.">
        <title>Comparative genome analysis reveals Cyanidiococcus gen. nov., a new extremophilic red algal genus sister to Cyanidioschyzon (Cyanidioschyzonaceae, Rhodophyta).</title>
        <authorList>
            <person name="Liu S.-L."/>
            <person name="Chiang Y.-R."/>
            <person name="Yoon H.S."/>
            <person name="Fu H.-Y."/>
        </authorList>
    </citation>
    <scope>NUCLEOTIDE SEQUENCE [LARGE SCALE GENOMIC DNA]</scope>
    <source>
        <strain evidence="3 4">THAL066</strain>
    </source>
</reference>
<dbReference type="Gene3D" id="1.25.40.180">
    <property type="match status" value="1"/>
</dbReference>
<sequence length="606" mass="68572">MIVFWRQRVSTYTVLRGMDTEISLQTKLRRKILIHDRKRSRKRYRNVNSTHPDSSDLSSWEVKEFLTENEDGLGTLLKPFLACPREYSKVASSCSNISSVPQVSRANSQQTAAQTSEPFACGSEVSERGSPRGLGEPLRLVRMILNKVSDSSLELVCRELAETFSVAKSTGVDIACVRERTANVLCLACLGEFEDQSLNEVRSEERIGIFASPYRAAYCAVVIYMHCTEEPIYGNLVTGHCIDILKKTSELYRKPLQKLLGVFTTLCFLFMGGLVAGEHLFFLTKRFLLDNFDETTLVVVLQILQICGLYLFRTHPERFCELERQIREACALADHLQSFKYDRKNALAGVLPTCPVSITRDVIGDVIHAIRSKSQNQRCGLQPFPRALKWINEKLGSSFIYERRVKGLLEMEADVKFHAEKRCKSMTAYLHPTSDDSASELKAQDERKEAVRNISRSKSNVQKFLSKCGIATDIGRAVVEILMSSVNYIEASLRISRILRHEIQSSHLSGALEAILRCYVNESELNEFYSLLLVELLRLHGQSLVAPLRRALQSVYPVASLLDEDAKNKATDRASRRIEELMRTLNQNGVDSNSILVRSDRKSRHS</sequence>
<name>A0A7J7IQ03_9RHOD</name>
<proteinExistence type="predicted"/>
<keyword evidence="2" id="KW-0812">Transmembrane</keyword>
<gene>
    <name evidence="3" type="ORF">F1559_001905</name>
</gene>
<dbReference type="AlphaFoldDB" id="A0A7J7IQ03"/>
<feature type="transmembrane region" description="Helical" evidence="2">
    <location>
        <begin position="259"/>
        <end position="283"/>
    </location>
</feature>
<keyword evidence="2" id="KW-0472">Membrane</keyword>
<evidence type="ECO:0000313" key="3">
    <source>
        <dbReference type="EMBL" id="KAF6004799.1"/>
    </source>
</evidence>
<keyword evidence="4" id="KW-1185">Reference proteome</keyword>
<evidence type="ECO:0000256" key="2">
    <source>
        <dbReference type="SAM" id="Phobius"/>
    </source>
</evidence>
<organism evidence="3 4">
    <name type="scientific">Cyanidiococcus yangmingshanensis</name>
    <dbReference type="NCBI Taxonomy" id="2690220"/>
    <lineage>
        <taxon>Eukaryota</taxon>
        <taxon>Rhodophyta</taxon>
        <taxon>Bangiophyceae</taxon>
        <taxon>Cyanidiales</taxon>
        <taxon>Cyanidiaceae</taxon>
        <taxon>Cyanidiococcus</taxon>
    </lineage>
</organism>
<feature type="region of interest" description="Disordered" evidence="1">
    <location>
        <begin position="105"/>
        <end position="130"/>
    </location>
</feature>
<keyword evidence="2" id="KW-1133">Transmembrane helix</keyword>
<feature type="compositionally biased region" description="Polar residues" evidence="1">
    <location>
        <begin position="105"/>
        <end position="117"/>
    </location>
</feature>
<accession>A0A7J7IQ03</accession>
<evidence type="ECO:0000256" key="1">
    <source>
        <dbReference type="SAM" id="MobiDB-lite"/>
    </source>
</evidence>
<evidence type="ECO:0000313" key="4">
    <source>
        <dbReference type="Proteomes" id="UP000530660"/>
    </source>
</evidence>
<dbReference type="EMBL" id="VWRR01000002">
    <property type="protein sequence ID" value="KAF6004799.1"/>
    <property type="molecule type" value="Genomic_DNA"/>
</dbReference>
<dbReference type="Proteomes" id="UP000530660">
    <property type="component" value="Unassembled WGS sequence"/>
</dbReference>
<protein>
    <submittedName>
        <fullName evidence="3">Uncharacterized protein</fullName>
    </submittedName>
</protein>
<dbReference type="OrthoDB" id="10597010at2759"/>